<comment type="subcellular location">
    <subcellularLocation>
        <location evidence="1">Membrane</location>
        <topology evidence="1">Multi-pass membrane protein</topology>
    </subcellularLocation>
</comment>
<evidence type="ECO:0000313" key="8">
    <source>
        <dbReference type="Proteomes" id="UP000249056"/>
    </source>
</evidence>
<keyword evidence="4 5" id="KW-0472">Membrane</keyword>
<name>A0A395IK70_9HELO</name>
<dbReference type="OrthoDB" id="5325022at2759"/>
<sequence>MALRDETHIPKGGKIPLLGLRIAQLVLAIIILGLSSYGVYWLVYDGDALALSSAVISIVICVYVISASTLAPVVYNYWAILGLDIIAVILWAVSFPILAAQIADAVLYDAVYSYDTYYGGYYYKNKRGLGIEKRATTTWETYKNTMFATAALGGVEFVLFVITLVILSIRLHRHRKAGGHCVPGGAAPRHNDIETKPQRNTVTITEQAQPEVYHPPVFHSQ</sequence>
<gene>
    <name evidence="7" type="ORF">DID88_009877</name>
</gene>
<organism evidence="7 8">
    <name type="scientific">Monilinia fructigena</name>
    <dbReference type="NCBI Taxonomy" id="38457"/>
    <lineage>
        <taxon>Eukaryota</taxon>
        <taxon>Fungi</taxon>
        <taxon>Dikarya</taxon>
        <taxon>Ascomycota</taxon>
        <taxon>Pezizomycotina</taxon>
        <taxon>Leotiomycetes</taxon>
        <taxon>Helotiales</taxon>
        <taxon>Sclerotiniaceae</taxon>
        <taxon>Monilinia</taxon>
    </lineage>
</organism>
<reference evidence="7 8" key="1">
    <citation type="submission" date="2018-06" db="EMBL/GenBank/DDBJ databases">
        <title>Genome Sequence of the Brown Rot Fungal Pathogen Monilinia fructigena.</title>
        <authorList>
            <person name="Landi L."/>
            <person name="De Miccolis Angelini R.M."/>
            <person name="Pollastro S."/>
            <person name="Abate D."/>
            <person name="Faretra F."/>
            <person name="Romanazzi G."/>
        </authorList>
    </citation>
    <scope>NUCLEOTIDE SEQUENCE [LARGE SCALE GENOMIC DNA]</scope>
    <source>
        <strain evidence="7 8">Mfrg269</strain>
    </source>
</reference>
<evidence type="ECO:0000256" key="4">
    <source>
        <dbReference type="ARBA" id="ARBA00023136"/>
    </source>
</evidence>
<dbReference type="InterPro" id="IPR008253">
    <property type="entry name" value="Marvel"/>
</dbReference>
<feature type="domain" description="MARVEL" evidence="6">
    <location>
        <begin position="16"/>
        <end position="165"/>
    </location>
</feature>
<evidence type="ECO:0000259" key="6">
    <source>
        <dbReference type="Pfam" id="PF01284"/>
    </source>
</evidence>
<dbReference type="PANTHER" id="PTHR37451">
    <property type="entry name" value="MARVEL DOMAIN"/>
    <property type="match status" value="1"/>
</dbReference>
<dbReference type="PANTHER" id="PTHR37451:SF4">
    <property type="entry name" value="MARVEL DOMAIN-CONTAINING PROTEIN"/>
    <property type="match status" value="1"/>
</dbReference>
<feature type="transmembrane region" description="Helical" evidence="5">
    <location>
        <begin position="48"/>
        <end position="65"/>
    </location>
</feature>
<proteinExistence type="predicted"/>
<dbReference type="AlphaFoldDB" id="A0A395IK70"/>
<dbReference type="EMBL" id="QKRW01000037">
    <property type="protein sequence ID" value="RAL60772.1"/>
    <property type="molecule type" value="Genomic_DNA"/>
</dbReference>
<evidence type="ECO:0000256" key="5">
    <source>
        <dbReference type="SAM" id="Phobius"/>
    </source>
</evidence>
<keyword evidence="8" id="KW-1185">Reference proteome</keyword>
<dbReference type="Proteomes" id="UP000249056">
    <property type="component" value="Unassembled WGS sequence"/>
</dbReference>
<dbReference type="GO" id="GO:0016020">
    <property type="term" value="C:membrane"/>
    <property type="evidence" value="ECO:0007669"/>
    <property type="project" value="UniProtKB-SubCell"/>
</dbReference>
<accession>A0A395IK70</accession>
<dbReference type="Pfam" id="PF01284">
    <property type="entry name" value="MARVEL"/>
    <property type="match status" value="1"/>
</dbReference>
<feature type="transmembrane region" description="Helical" evidence="5">
    <location>
        <begin position="20"/>
        <end position="42"/>
    </location>
</feature>
<feature type="transmembrane region" description="Helical" evidence="5">
    <location>
        <begin position="77"/>
        <end position="99"/>
    </location>
</feature>
<keyword evidence="3 5" id="KW-1133">Transmembrane helix</keyword>
<protein>
    <recommendedName>
        <fullName evidence="6">MARVEL domain-containing protein</fullName>
    </recommendedName>
</protein>
<keyword evidence="2 5" id="KW-0812">Transmembrane</keyword>
<evidence type="ECO:0000256" key="2">
    <source>
        <dbReference type="ARBA" id="ARBA00022692"/>
    </source>
</evidence>
<evidence type="ECO:0000313" key="7">
    <source>
        <dbReference type="EMBL" id="RAL60772.1"/>
    </source>
</evidence>
<evidence type="ECO:0000256" key="1">
    <source>
        <dbReference type="ARBA" id="ARBA00004141"/>
    </source>
</evidence>
<comment type="caution">
    <text evidence="7">The sequence shown here is derived from an EMBL/GenBank/DDBJ whole genome shotgun (WGS) entry which is preliminary data.</text>
</comment>
<evidence type="ECO:0000256" key="3">
    <source>
        <dbReference type="ARBA" id="ARBA00022989"/>
    </source>
</evidence>
<feature type="transmembrane region" description="Helical" evidence="5">
    <location>
        <begin position="146"/>
        <end position="167"/>
    </location>
</feature>